<organism evidence="4 5">
    <name type="scientific">Stella humosa</name>
    <dbReference type="NCBI Taxonomy" id="94"/>
    <lineage>
        <taxon>Bacteria</taxon>
        <taxon>Pseudomonadati</taxon>
        <taxon>Pseudomonadota</taxon>
        <taxon>Alphaproteobacteria</taxon>
        <taxon>Rhodospirillales</taxon>
        <taxon>Stellaceae</taxon>
        <taxon>Stella</taxon>
    </lineage>
</organism>
<feature type="domain" description="Terminase large subunit GpA endonuclease" evidence="3">
    <location>
        <begin position="307"/>
        <end position="592"/>
    </location>
</feature>
<dbReference type="Proteomes" id="UP000278222">
    <property type="component" value="Unassembled WGS sequence"/>
</dbReference>
<dbReference type="Gene3D" id="3.40.50.300">
    <property type="entry name" value="P-loop containing nucleotide triphosphate hydrolases"/>
    <property type="match status" value="1"/>
</dbReference>
<proteinExistence type="inferred from homology"/>
<evidence type="ECO:0000313" key="5">
    <source>
        <dbReference type="Proteomes" id="UP000278222"/>
    </source>
</evidence>
<dbReference type="InterPro" id="IPR027417">
    <property type="entry name" value="P-loop_NTPase"/>
</dbReference>
<dbReference type="EMBL" id="RJKX01000013">
    <property type="protein sequence ID" value="ROQ00459.1"/>
    <property type="molecule type" value="Genomic_DNA"/>
</dbReference>
<accession>A0A3N1MB28</accession>
<feature type="compositionally biased region" description="Low complexity" evidence="1">
    <location>
        <begin position="629"/>
        <end position="643"/>
    </location>
</feature>
<sequence length="660" mass="73167">MLASAKSTVHVAWSRGLRPDPIVTVAEWAEQHRRIPEETSPIPGRWRNATTPYLVEPMRLASPSHPARRVTLIKSAQIGGSELITNFLGTVIDTAPGPTLVVHPTVEAGKDWTAEKFDAAIQATRRLRDRVADGNSRDSRGSTMKRKRFPGGFIIVTGANSTRALRQRSIRYVVKDDWSDWPQDVDGQGDPDKMADARQIAYEDTGTAKSVQVSTPTVKGACRVTKAWEASDQRRYLVPCPHCGWRQHLRFRPDTEGRGGLRFDPTPPFQARYACEDCGSLIDHHEKRQMLAKGAWLATSPGPGRQPGFALNALYSPFVSWDKVAEEFVAARDDPHLLKTFVNLWLGEAWEEKGDAPEWEGLKKRAEDYPIGILPVGAALVTIGIDVQKRGLYFEVVAWGPGKTSWSIDFGYIEGDTDEDPSTGAVWAALDEVYQRTWPTAGGNRIGCDMLAIDAGYATQQVYSWARARPRVMAVKGTDGWDRAVLGQATPQMVNYRGKKIAKGVLLWPVYTWNLKSEFYAQLRKPGPAPGAEEWPAGYCHYSTLHPDGFFQQQTAESLIEREVKGRLKQEWKVSGDNHYLDARIYAMAAFHRAARRLGVLYNDLAVWAALIEMRGSVRPPQAELPLDGAAPAGAPPRVSAPVPARPSPRRIIQSSYVGG</sequence>
<dbReference type="InterPro" id="IPR008866">
    <property type="entry name" value="Phage_lambda_GpA-like"/>
</dbReference>
<dbReference type="RefSeq" id="WP_123689736.1">
    <property type="nucleotide sequence ID" value="NZ_AP019700.1"/>
</dbReference>
<dbReference type="AlphaFoldDB" id="A0A3N1MB28"/>
<comment type="caution">
    <text evidence="4">The sequence shown here is derived from an EMBL/GenBank/DDBJ whole genome shotgun (WGS) entry which is preliminary data.</text>
</comment>
<evidence type="ECO:0000256" key="1">
    <source>
        <dbReference type="SAM" id="MobiDB-lite"/>
    </source>
</evidence>
<name>A0A3N1MB28_9PROT</name>
<dbReference type="GO" id="GO:0005524">
    <property type="term" value="F:ATP binding"/>
    <property type="evidence" value="ECO:0007669"/>
    <property type="project" value="InterPro"/>
</dbReference>
<gene>
    <name evidence="4" type="ORF">EDC65_2258</name>
</gene>
<evidence type="ECO:0000313" key="4">
    <source>
        <dbReference type="EMBL" id="ROQ00459.1"/>
    </source>
</evidence>
<dbReference type="InterPro" id="IPR046454">
    <property type="entry name" value="GpA_endonuclease"/>
</dbReference>
<reference evidence="4 5" key="1">
    <citation type="submission" date="2018-11" db="EMBL/GenBank/DDBJ databases">
        <title>Genomic Encyclopedia of Type Strains, Phase IV (KMG-IV): sequencing the most valuable type-strain genomes for metagenomic binning, comparative biology and taxonomic classification.</title>
        <authorList>
            <person name="Goeker M."/>
        </authorList>
    </citation>
    <scope>NUCLEOTIDE SEQUENCE [LARGE SCALE GENOMIC DNA]</scope>
    <source>
        <strain evidence="4 5">DSM 5900</strain>
    </source>
</reference>
<dbReference type="GO" id="GO:0016887">
    <property type="term" value="F:ATP hydrolysis activity"/>
    <property type="evidence" value="ECO:0007669"/>
    <property type="project" value="InterPro"/>
</dbReference>
<feature type="domain" description="Phage terminase large subunit GpA ATPase" evidence="2">
    <location>
        <begin position="40"/>
        <end position="296"/>
    </location>
</feature>
<dbReference type="InterPro" id="IPR046453">
    <property type="entry name" value="GpA_ATPase"/>
</dbReference>
<evidence type="ECO:0000259" key="3">
    <source>
        <dbReference type="Pfam" id="PF20454"/>
    </source>
</evidence>
<protein>
    <submittedName>
        <fullName evidence="4">Phage terminase large subunit GpA-like protein</fullName>
    </submittedName>
</protein>
<keyword evidence="5" id="KW-1185">Reference proteome</keyword>
<dbReference type="Pfam" id="PF20454">
    <property type="entry name" value="GpA_nuclease"/>
    <property type="match status" value="1"/>
</dbReference>
<feature type="region of interest" description="Disordered" evidence="1">
    <location>
        <begin position="623"/>
        <end position="648"/>
    </location>
</feature>
<dbReference type="OrthoDB" id="5181253at2"/>
<evidence type="ECO:0000259" key="2">
    <source>
        <dbReference type="Pfam" id="PF05876"/>
    </source>
</evidence>
<dbReference type="GO" id="GO:0004519">
    <property type="term" value="F:endonuclease activity"/>
    <property type="evidence" value="ECO:0007669"/>
    <property type="project" value="InterPro"/>
</dbReference>
<dbReference type="HAMAP" id="MF_04144">
    <property type="entry name" value="TERL_LAMBDA"/>
    <property type="match status" value="1"/>
</dbReference>
<dbReference type="Pfam" id="PF05876">
    <property type="entry name" value="GpA_ATPase"/>
    <property type="match status" value="1"/>
</dbReference>